<evidence type="ECO:0000313" key="2">
    <source>
        <dbReference type="Proteomes" id="UP000733744"/>
    </source>
</evidence>
<evidence type="ECO:0008006" key="3">
    <source>
        <dbReference type="Google" id="ProtNLM"/>
    </source>
</evidence>
<comment type="caution">
    <text evidence="1">The sequence shown here is derived from an EMBL/GenBank/DDBJ whole genome shotgun (WGS) entry which is preliminary data.</text>
</comment>
<evidence type="ECO:0000313" key="1">
    <source>
        <dbReference type="EMBL" id="TRW92776.1"/>
    </source>
</evidence>
<sequence length="298" mass="33671">MIDNHMLRNYSSFSFIGRYGRSLSFFPDKCRWLFTKNYNPSSRTTPFLALLLAPAVALSSTDDEIQVYNNAINAPGQFGLEIHSNYVAEGTRIPAYEGDAPSYGSFRETSEFSYGLGNDWELGAYLPLLSQGRTTRPEGGKMRIKYLKQEDSGFYYGFNTEVGHTTKRSNEQPWNQELRPIIGYYGEAWRLAFNPVFSWSLVGRDAFLPSFSPMLKVGRVIAGNWVLGVEHFADLGMVHKVEALRHQGQNTYLALDTTVANVNVNFGVGYGWTQDSDSLTIKMILGLPFNKMVENLFR</sequence>
<organism evidence="1 2">
    <name type="scientific">Candidatus Methylobacter oryzae</name>
    <dbReference type="NCBI Taxonomy" id="2497749"/>
    <lineage>
        <taxon>Bacteria</taxon>
        <taxon>Pseudomonadati</taxon>
        <taxon>Pseudomonadota</taxon>
        <taxon>Gammaproteobacteria</taxon>
        <taxon>Methylococcales</taxon>
        <taxon>Methylococcaceae</taxon>
        <taxon>Methylobacter</taxon>
    </lineage>
</organism>
<keyword evidence="2" id="KW-1185">Reference proteome</keyword>
<dbReference type="EMBL" id="RYFG02000106">
    <property type="protein sequence ID" value="TRW92776.1"/>
    <property type="molecule type" value="Genomic_DNA"/>
</dbReference>
<protein>
    <recommendedName>
        <fullName evidence="3">Transporter</fullName>
    </recommendedName>
</protein>
<gene>
    <name evidence="1" type="ORF">EKO24_014340</name>
</gene>
<proteinExistence type="predicted"/>
<name>A0ABY3C8P9_9GAMM</name>
<reference evidence="1 2" key="1">
    <citation type="journal article" date="2019" name="Antonie Van Leeuwenhoek">
        <title>Description of 'Ca. Methylobacter oryzae' KRF1, a novel species from the environmentally important Methylobacter clade 2.</title>
        <authorList>
            <person name="Khatri K."/>
            <person name="Mohite J.A."/>
            <person name="Pandit P.S."/>
            <person name="Bahulikar R."/>
            <person name="Rahalkar M.C."/>
        </authorList>
    </citation>
    <scope>NUCLEOTIDE SEQUENCE [LARGE SCALE GENOMIC DNA]</scope>
    <source>
        <strain evidence="1 2">KRF1</strain>
    </source>
</reference>
<dbReference type="Proteomes" id="UP000733744">
    <property type="component" value="Unassembled WGS sequence"/>
</dbReference>
<accession>A0ABY3C8P9</accession>
<dbReference type="RefSeq" id="WP_127029196.1">
    <property type="nucleotide sequence ID" value="NZ_RYFG02000106.1"/>
</dbReference>